<comment type="caution">
    <text evidence="1">The sequence shown here is derived from an EMBL/GenBank/DDBJ whole genome shotgun (WGS) entry which is preliminary data.</text>
</comment>
<accession>A0A3N0UZ21</accession>
<reference evidence="1 2" key="1">
    <citation type="submission" date="2018-10" db="EMBL/GenBank/DDBJ databases">
        <authorList>
            <person name="Chen W.-M."/>
        </authorList>
    </citation>
    <scope>NUCLEOTIDE SEQUENCE [LARGE SCALE GENOMIC DNA]</scope>
    <source>
        <strain evidence="1 2">H-5</strain>
    </source>
</reference>
<dbReference type="AlphaFoldDB" id="A0A3N0UZ21"/>
<dbReference type="RefSeq" id="WP_123237517.1">
    <property type="nucleotide sequence ID" value="NZ_RJVP01000004.1"/>
</dbReference>
<dbReference type="EMBL" id="RJVP01000004">
    <property type="protein sequence ID" value="ROH85743.1"/>
    <property type="molecule type" value="Genomic_DNA"/>
</dbReference>
<evidence type="ECO:0000313" key="2">
    <source>
        <dbReference type="Proteomes" id="UP000275137"/>
    </source>
</evidence>
<organism evidence="1 2">
    <name type="scientific">Pseudomethylobacillus aquaticus</name>
    <dbReference type="NCBI Taxonomy" id="2676064"/>
    <lineage>
        <taxon>Bacteria</taxon>
        <taxon>Pseudomonadati</taxon>
        <taxon>Pseudomonadota</taxon>
        <taxon>Betaproteobacteria</taxon>
        <taxon>Nitrosomonadales</taxon>
        <taxon>Methylophilaceae</taxon>
        <taxon>Pseudomethylobacillus</taxon>
    </lineage>
</organism>
<proteinExistence type="predicted"/>
<keyword evidence="2" id="KW-1185">Reference proteome</keyword>
<gene>
    <name evidence="1" type="ORF">ED236_08335</name>
</gene>
<evidence type="ECO:0000313" key="1">
    <source>
        <dbReference type="EMBL" id="ROH85743.1"/>
    </source>
</evidence>
<dbReference type="Proteomes" id="UP000275137">
    <property type="component" value="Unassembled WGS sequence"/>
</dbReference>
<protein>
    <submittedName>
        <fullName evidence="1">Uncharacterized protein</fullName>
    </submittedName>
</protein>
<name>A0A3N0UZ21_9PROT</name>
<sequence length="155" mass="16559">MSLLTHITQAQIDASQTELDGKILTRPALLVTDGIALVYAVDVDIGESGRVLKNVPLARANRDLLYAEAGNACRLRRSANGKFEVVGFSKELPGRYDRFAVDLGTFAIGPTQSFGLDARPLSYGELADRPGGYGVVPYGATGLFRGGILLEVKFG</sequence>